<evidence type="ECO:0000313" key="3">
    <source>
        <dbReference type="Proteomes" id="UP000749646"/>
    </source>
</evidence>
<dbReference type="AlphaFoldDB" id="A0A9P6LTT8"/>
<sequence length="283" mass="32192">MDLLLTKKYGRSIIRNLTTILMNGKITGTRKPTDPNGWAARSMTEEIVGGLRSVVGAVKPLKGNMKVALTVKYKYRKRFSFKTRTRSLKHPPPDTMQQYKPKAWKGKIDNPPDRVSTTKTEQTRVSTPKKSVDEMDKKDLVNAMQREHPTRTLEVGTINANLQRVLCDRPELRSKVKTCLQEVVRHASRTKRLCQMAIGQYIEHLCTKIDHLDLANTTKIDEKDRALLDRICPRVSDQGHEEAKEDSAQEYDENANQDHQTSFISSLLICIYNKRAPTGGGYV</sequence>
<reference evidence="2" key="1">
    <citation type="journal article" date="2020" name="Fungal Divers.">
        <title>Resolving the Mortierellaceae phylogeny through synthesis of multi-gene phylogenetics and phylogenomics.</title>
        <authorList>
            <person name="Vandepol N."/>
            <person name="Liber J."/>
            <person name="Desiro A."/>
            <person name="Na H."/>
            <person name="Kennedy M."/>
            <person name="Barry K."/>
            <person name="Grigoriev I.V."/>
            <person name="Miller A.N."/>
            <person name="O'Donnell K."/>
            <person name="Stajich J.E."/>
            <person name="Bonito G."/>
        </authorList>
    </citation>
    <scope>NUCLEOTIDE SEQUENCE</scope>
    <source>
        <strain evidence="2">MES-2147</strain>
    </source>
</reference>
<protein>
    <submittedName>
        <fullName evidence="2">Uncharacterized protein</fullName>
    </submittedName>
</protein>
<name>A0A9P6LTT8_9FUNG</name>
<feature type="region of interest" description="Disordered" evidence="1">
    <location>
        <begin position="237"/>
        <end position="256"/>
    </location>
</feature>
<feature type="compositionally biased region" description="Basic and acidic residues" evidence="1">
    <location>
        <begin position="237"/>
        <end position="247"/>
    </location>
</feature>
<accession>A0A9P6LTT8</accession>
<comment type="caution">
    <text evidence="2">The sequence shown here is derived from an EMBL/GenBank/DDBJ whole genome shotgun (WGS) entry which is preliminary data.</text>
</comment>
<evidence type="ECO:0000256" key="1">
    <source>
        <dbReference type="SAM" id="MobiDB-lite"/>
    </source>
</evidence>
<organism evidence="2 3">
    <name type="scientific">Modicella reniformis</name>
    <dbReference type="NCBI Taxonomy" id="1440133"/>
    <lineage>
        <taxon>Eukaryota</taxon>
        <taxon>Fungi</taxon>
        <taxon>Fungi incertae sedis</taxon>
        <taxon>Mucoromycota</taxon>
        <taxon>Mortierellomycotina</taxon>
        <taxon>Mortierellomycetes</taxon>
        <taxon>Mortierellales</taxon>
        <taxon>Mortierellaceae</taxon>
        <taxon>Modicella</taxon>
    </lineage>
</organism>
<gene>
    <name evidence="2" type="ORF">BGZ65_010641</name>
</gene>
<feature type="compositionally biased region" description="Polar residues" evidence="1">
    <location>
        <begin position="115"/>
        <end position="129"/>
    </location>
</feature>
<feature type="region of interest" description="Disordered" evidence="1">
    <location>
        <begin position="85"/>
        <end position="132"/>
    </location>
</feature>
<dbReference type="OrthoDB" id="2438613at2759"/>
<proteinExistence type="predicted"/>
<dbReference type="Proteomes" id="UP000749646">
    <property type="component" value="Unassembled WGS sequence"/>
</dbReference>
<keyword evidence="3" id="KW-1185">Reference proteome</keyword>
<evidence type="ECO:0000313" key="2">
    <source>
        <dbReference type="EMBL" id="KAF9939392.1"/>
    </source>
</evidence>
<dbReference type="EMBL" id="JAAAHW010009533">
    <property type="protein sequence ID" value="KAF9939392.1"/>
    <property type="molecule type" value="Genomic_DNA"/>
</dbReference>